<dbReference type="GO" id="GO:0003677">
    <property type="term" value="F:DNA binding"/>
    <property type="evidence" value="ECO:0007669"/>
    <property type="project" value="UniProtKB-KW"/>
</dbReference>
<dbReference type="Gene3D" id="1.10.10.10">
    <property type="entry name" value="Winged helix-like DNA-binding domain superfamily/Winged helix DNA-binding domain"/>
    <property type="match status" value="1"/>
</dbReference>
<evidence type="ECO:0000256" key="2">
    <source>
        <dbReference type="ARBA" id="ARBA00023015"/>
    </source>
</evidence>
<dbReference type="GO" id="GO:0003700">
    <property type="term" value="F:DNA-binding transcription factor activity"/>
    <property type="evidence" value="ECO:0007669"/>
    <property type="project" value="InterPro"/>
</dbReference>
<evidence type="ECO:0000256" key="3">
    <source>
        <dbReference type="ARBA" id="ARBA00023125"/>
    </source>
</evidence>
<organism evidence="6 7">
    <name type="scientific">Paracidovorax citrulli (strain AAC00-1)</name>
    <name type="common">Acidovorax citrulli</name>
    <dbReference type="NCBI Taxonomy" id="397945"/>
    <lineage>
        <taxon>Bacteria</taxon>
        <taxon>Pseudomonadati</taxon>
        <taxon>Pseudomonadota</taxon>
        <taxon>Betaproteobacteria</taxon>
        <taxon>Burkholderiales</taxon>
        <taxon>Comamonadaceae</taxon>
        <taxon>Paracidovorax</taxon>
    </lineage>
</organism>
<name>A1TII7_PARC0</name>
<gene>
    <name evidence="6" type="ordered locus">Aave_0163</name>
</gene>
<dbReference type="PROSITE" id="PS50931">
    <property type="entry name" value="HTH_LYSR"/>
    <property type="match status" value="1"/>
</dbReference>
<sequence length="432" mass="48081">MELEDIDLNLLVVFQQLLVTRKVSQAAENLGLTQPAVSNALARLRRLLGDELFLRTAHGMQPTPYADQLAESVSYALAMIHGALNHKLGFDPATSRRVFKVGMTDIGEIYFLPRLLERLAQVAPGVRLATVRNSATDLKDAMEAGKIDLAVGLLPQLKAGFFQRRLFRQPYVCLFRQGHPLHRRRRIGLEDFAKAQHVVVVSEGTGHGKVDELLERMGVARDVRLTVPHFVAIGHILQATRMIATVPEKMAQSMAGPFGLAYAPHPVKLPQVAINLFWHTKYHRDPGNQWLRGWWWRCLRRGSEGARRPRRSAFGIRDLEAIAALLFPSSTGHVAMSPIGWLRSFIFEYGRSLSLKPARRDSKAPWSAVRQSLSIALGTCPAAVRRNGLLQVCRIAVTSTKSVGSRRLPLAWGHSLETPSSYPLTRPGQTVS</sequence>
<dbReference type="Gene3D" id="3.40.190.10">
    <property type="entry name" value="Periplasmic binding protein-like II"/>
    <property type="match status" value="2"/>
</dbReference>
<reference evidence="6 7" key="1">
    <citation type="submission" date="2006-12" db="EMBL/GenBank/DDBJ databases">
        <title>Complete sequence of Acidovorax avenae subsp. citrulli AAC00-1.</title>
        <authorList>
            <consortium name="US DOE Joint Genome Institute"/>
            <person name="Copeland A."/>
            <person name="Lucas S."/>
            <person name="Lapidus A."/>
            <person name="Barry K."/>
            <person name="Detter J.C."/>
            <person name="Glavina del Rio T."/>
            <person name="Dalin E."/>
            <person name="Tice H."/>
            <person name="Pitluck S."/>
            <person name="Kiss H."/>
            <person name="Brettin T."/>
            <person name="Bruce D."/>
            <person name="Han C."/>
            <person name="Tapia R."/>
            <person name="Gilna P."/>
            <person name="Schmutz J."/>
            <person name="Larimer F."/>
            <person name="Land M."/>
            <person name="Hauser L."/>
            <person name="Kyrpides N."/>
            <person name="Kim E."/>
            <person name="Stahl D."/>
            <person name="Richardson P."/>
        </authorList>
    </citation>
    <scope>NUCLEOTIDE SEQUENCE [LARGE SCALE GENOMIC DNA]</scope>
    <source>
        <strain evidence="6 7">AAC00-1</strain>
    </source>
</reference>
<dbReference type="Pfam" id="PF03466">
    <property type="entry name" value="LysR_substrate"/>
    <property type="match status" value="1"/>
</dbReference>
<evidence type="ECO:0000259" key="5">
    <source>
        <dbReference type="PROSITE" id="PS50931"/>
    </source>
</evidence>
<dbReference type="PANTHER" id="PTHR30118">
    <property type="entry name" value="HTH-TYPE TRANSCRIPTIONAL REGULATOR LEUO-RELATED"/>
    <property type="match status" value="1"/>
</dbReference>
<dbReference type="PANTHER" id="PTHR30118:SF15">
    <property type="entry name" value="TRANSCRIPTIONAL REGULATORY PROTEIN"/>
    <property type="match status" value="1"/>
</dbReference>
<dbReference type="HOGENOM" id="CLU_039613_39_3_4"/>
<dbReference type="STRING" id="397945.Aave_0163"/>
<dbReference type="EMBL" id="CP000512">
    <property type="protein sequence ID" value="ABM30775.1"/>
    <property type="molecule type" value="Genomic_DNA"/>
</dbReference>
<dbReference type="InterPro" id="IPR005119">
    <property type="entry name" value="LysR_subst-bd"/>
</dbReference>
<protein>
    <submittedName>
        <fullName evidence="6">Transcriptional regulator, LysR family</fullName>
    </submittedName>
</protein>
<evidence type="ECO:0000256" key="1">
    <source>
        <dbReference type="ARBA" id="ARBA00009437"/>
    </source>
</evidence>
<feature type="domain" description="HTH lysR-type" evidence="5">
    <location>
        <begin position="6"/>
        <end position="63"/>
    </location>
</feature>
<dbReference type="InterPro" id="IPR050389">
    <property type="entry name" value="LysR-type_TF"/>
</dbReference>
<dbReference type="Pfam" id="PF00126">
    <property type="entry name" value="HTH_1"/>
    <property type="match status" value="1"/>
</dbReference>
<dbReference type="eggNOG" id="COG0583">
    <property type="taxonomic scope" value="Bacteria"/>
</dbReference>
<dbReference type="InterPro" id="IPR036390">
    <property type="entry name" value="WH_DNA-bd_sf"/>
</dbReference>
<keyword evidence="4" id="KW-0804">Transcription</keyword>
<proteinExistence type="inferred from homology"/>
<evidence type="ECO:0000313" key="6">
    <source>
        <dbReference type="EMBL" id="ABM30775.1"/>
    </source>
</evidence>
<dbReference type="CDD" id="cd08459">
    <property type="entry name" value="PBP2_DntR_NahR_LinR_like"/>
    <property type="match status" value="1"/>
</dbReference>
<dbReference type="PRINTS" id="PR00039">
    <property type="entry name" value="HTHLYSR"/>
</dbReference>
<evidence type="ECO:0000313" key="7">
    <source>
        <dbReference type="Proteomes" id="UP000002596"/>
    </source>
</evidence>
<dbReference type="KEGG" id="aav:Aave_0163"/>
<dbReference type="SUPFAM" id="SSF46785">
    <property type="entry name" value="Winged helix' DNA-binding domain"/>
    <property type="match status" value="1"/>
</dbReference>
<dbReference type="SUPFAM" id="SSF53850">
    <property type="entry name" value="Periplasmic binding protein-like II"/>
    <property type="match status" value="1"/>
</dbReference>
<accession>A1TII7</accession>
<dbReference type="InterPro" id="IPR000847">
    <property type="entry name" value="LysR_HTH_N"/>
</dbReference>
<dbReference type="OrthoDB" id="8583877at2"/>
<comment type="similarity">
    <text evidence="1">Belongs to the LysR transcriptional regulatory family.</text>
</comment>
<evidence type="ECO:0000256" key="4">
    <source>
        <dbReference type="ARBA" id="ARBA00023163"/>
    </source>
</evidence>
<dbReference type="AlphaFoldDB" id="A1TII7"/>
<keyword evidence="3" id="KW-0238">DNA-binding</keyword>
<keyword evidence="2" id="KW-0805">Transcription regulation</keyword>
<dbReference type="InterPro" id="IPR036388">
    <property type="entry name" value="WH-like_DNA-bd_sf"/>
</dbReference>
<dbReference type="Proteomes" id="UP000002596">
    <property type="component" value="Chromosome"/>
</dbReference>